<evidence type="ECO:0000313" key="12">
    <source>
        <dbReference type="Proteomes" id="UP001326613"/>
    </source>
</evidence>
<evidence type="ECO:0000256" key="3">
    <source>
        <dbReference type="ARBA" id="ARBA00022884"/>
    </source>
</evidence>
<sequence length="205" mass="23246">MTKIIKSKYKASRRLGVSLWGNGKDAFNTKNYRPGQHGQNAMIKVSDYGLHLKAKQRLKAHYGRVNERQFRNIFTLALKMKGNTGENFVGLLESRLDAVVYRMNLAPTIFAARQLVSHGHIIINGKRVNIPSQRLNDGDIIELKNNSKQIPIILETATKAERTVPGYLTFDQTTMSGKFVRVPMISDVPYPFDPDVQLVVELYSR</sequence>
<reference evidence="11 12" key="1">
    <citation type="submission" date="2022-10" db="EMBL/GenBank/DDBJ databases">
        <title>Host association and intracellularity evolved multiple times independently in the Rickettsiales.</title>
        <authorList>
            <person name="Castelli M."/>
            <person name="Nardi T."/>
            <person name="Gammuto L."/>
            <person name="Bellinzona G."/>
            <person name="Sabaneyeva E."/>
            <person name="Potekhin A."/>
            <person name="Serra V."/>
            <person name="Petroni G."/>
            <person name="Sassera D."/>
        </authorList>
    </citation>
    <scope>NUCLEOTIDE SEQUENCE [LARGE SCALE GENOMIC DNA]</scope>
    <source>
        <strain evidence="11 12">Kr 154-4</strain>
    </source>
</reference>
<dbReference type="CDD" id="cd00165">
    <property type="entry name" value="S4"/>
    <property type="match status" value="1"/>
</dbReference>
<dbReference type="PROSITE" id="PS50889">
    <property type="entry name" value="S4"/>
    <property type="match status" value="1"/>
</dbReference>
<dbReference type="InterPro" id="IPR005709">
    <property type="entry name" value="Ribosomal_uS4_bac-type"/>
</dbReference>
<evidence type="ECO:0000256" key="6">
    <source>
        <dbReference type="ARBA" id="ARBA00035254"/>
    </source>
</evidence>
<comment type="function">
    <text evidence="7">With S5 and S12 plays an important role in translational accuracy.</text>
</comment>
<dbReference type="PANTHER" id="PTHR11831">
    <property type="entry name" value="30S 40S RIBOSOMAL PROTEIN"/>
    <property type="match status" value="1"/>
</dbReference>
<dbReference type="SMART" id="SM01390">
    <property type="entry name" value="Ribosomal_S4"/>
    <property type="match status" value="1"/>
</dbReference>
<proteinExistence type="inferred from homology"/>
<dbReference type="SMART" id="SM00363">
    <property type="entry name" value="S4"/>
    <property type="match status" value="1"/>
</dbReference>
<keyword evidence="2 7" id="KW-0699">rRNA-binding</keyword>
<dbReference type="Proteomes" id="UP001326613">
    <property type="component" value="Chromosome"/>
</dbReference>
<accession>A0ABZ0UV04</accession>
<dbReference type="InterPro" id="IPR002942">
    <property type="entry name" value="S4_RNA-bd"/>
</dbReference>
<dbReference type="HAMAP" id="MF_01306_B">
    <property type="entry name" value="Ribosomal_uS4_B"/>
    <property type="match status" value="1"/>
</dbReference>
<evidence type="ECO:0000256" key="8">
    <source>
        <dbReference type="RuleBase" id="RU003699"/>
    </source>
</evidence>
<dbReference type="InterPro" id="IPR001912">
    <property type="entry name" value="Ribosomal_uS4_N"/>
</dbReference>
<evidence type="ECO:0000256" key="7">
    <source>
        <dbReference type="HAMAP-Rule" id="MF_01306"/>
    </source>
</evidence>
<evidence type="ECO:0000259" key="10">
    <source>
        <dbReference type="SMART" id="SM01390"/>
    </source>
</evidence>
<evidence type="ECO:0000259" key="9">
    <source>
        <dbReference type="SMART" id="SM00363"/>
    </source>
</evidence>
<comment type="similarity">
    <text evidence="1 7 8">Belongs to the universal ribosomal protein uS4 family.</text>
</comment>
<dbReference type="RefSeq" id="WP_323738521.1">
    <property type="nucleotide sequence ID" value="NZ_CP112932.1"/>
</dbReference>
<evidence type="ECO:0000256" key="5">
    <source>
        <dbReference type="ARBA" id="ARBA00023274"/>
    </source>
</evidence>
<dbReference type="EMBL" id="CP112932">
    <property type="protein sequence ID" value="WPY00457.1"/>
    <property type="molecule type" value="Genomic_DNA"/>
</dbReference>
<comment type="function">
    <text evidence="7">One of the primary rRNA binding proteins, it binds directly to 16S rRNA where it nucleates assembly of the body of the 30S subunit.</text>
</comment>
<dbReference type="Gene3D" id="3.10.290.10">
    <property type="entry name" value="RNA-binding S4 domain"/>
    <property type="match status" value="1"/>
</dbReference>
<evidence type="ECO:0000256" key="2">
    <source>
        <dbReference type="ARBA" id="ARBA00022730"/>
    </source>
</evidence>
<dbReference type="InterPro" id="IPR022801">
    <property type="entry name" value="Ribosomal_uS4"/>
</dbReference>
<evidence type="ECO:0000313" key="11">
    <source>
        <dbReference type="EMBL" id="WPY00457.1"/>
    </source>
</evidence>
<evidence type="ECO:0000256" key="1">
    <source>
        <dbReference type="ARBA" id="ARBA00007465"/>
    </source>
</evidence>
<organism evidence="11 12">
    <name type="scientific">Candidatus Trichorickettsia mobilis</name>
    <dbReference type="NCBI Taxonomy" id="1346319"/>
    <lineage>
        <taxon>Bacteria</taxon>
        <taxon>Pseudomonadati</taxon>
        <taxon>Pseudomonadota</taxon>
        <taxon>Alphaproteobacteria</taxon>
        <taxon>Rickettsiales</taxon>
        <taxon>Rickettsiaceae</taxon>
        <taxon>Rickettsieae</taxon>
        <taxon>Candidatus Trichorickettsia</taxon>
    </lineage>
</organism>
<dbReference type="NCBIfam" id="NF003717">
    <property type="entry name" value="PRK05327.1"/>
    <property type="match status" value="1"/>
</dbReference>
<dbReference type="PANTHER" id="PTHR11831:SF4">
    <property type="entry name" value="SMALL RIBOSOMAL SUBUNIT PROTEIN US4M"/>
    <property type="match status" value="1"/>
</dbReference>
<dbReference type="InterPro" id="IPR018079">
    <property type="entry name" value="Ribosomal_uS4_CS"/>
</dbReference>
<dbReference type="SUPFAM" id="SSF55174">
    <property type="entry name" value="Alpha-L RNA-binding motif"/>
    <property type="match status" value="1"/>
</dbReference>
<dbReference type="Gene3D" id="1.10.1050.10">
    <property type="entry name" value="Ribosomal Protein S4 Delta 41, Chain A, domain 1"/>
    <property type="match status" value="1"/>
</dbReference>
<dbReference type="GO" id="GO:0005840">
    <property type="term" value="C:ribosome"/>
    <property type="evidence" value="ECO:0007669"/>
    <property type="project" value="UniProtKB-KW"/>
</dbReference>
<keyword evidence="12" id="KW-1185">Reference proteome</keyword>
<gene>
    <name evidence="7" type="primary">rpsD</name>
    <name evidence="11" type="ORF">Trichorick_00334</name>
</gene>
<comment type="subunit">
    <text evidence="7">Part of the 30S ribosomal subunit. Contacts protein S5. The interaction surface between S4 and S5 is involved in control of translational fidelity.</text>
</comment>
<keyword evidence="4 7" id="KW-0689">Ribosomal protein</keyword>
<protein>
    <recommendedName>
        <fullName evidence="6 7">Small ribosomal subunit protein uS4</fullName>
    </recommendedName>
</protein>
<evidence type="ECO:0000256" key="4">
    <source>
        <dbReference type="ARBA" id="ARBA00022980"/>
    </source>
</evidence>
<dbReference type="Pfam" id="PF01479">
    <property type="entry name" value="S4"/>
    <property type="match status" value="1"/>
</dbReference>
<feature type="domain" description="RNA-binding S4" evidence="9">
    <location>
        <begin position="94"/>
        <end position="158"/>
    </location>
</feature>
<dbReference type="PROSITE" id="PS00632">
    <property type="entry name" value="RIBOSOMAL_S4"/>
    <property type="match status" value="1"/>
</dbReference>
<dbReference type="Pfam" id="PF00163">
    <property type="entry name" value="Ribosomal_S4"/>
    <property type="match status" value="1"/>
</dbReference>
<name>A0ABZ0UV04_9RICK</name>
<keyword evidence="5 7" id="KW-0687">Ribonucleoprotein</keyword>
<dbReference type="InterPro" id="IPR036986">
    <property type="entry name" value="S4_RNA-bd_sf"/>
</dbReference>
<keyword evidence="3 7" id="KW-0694">RNA-binding</keyword>
<feature type="domain" description="Small ribosomal subunit protein uS4 N-terminal" evidence="10">
    <location>
        <begin position="3"/>
        <end position="93"/>
    </location>
</feature>
<dbReference type="NCBIfam" id="TIGR01017">
    <property type="entry name" value="rpsD_bact"/>
    <property type="match status" value="1"/>
</dbReference>